<proteinExistence type="predicted"/>
<dbReference type="PANTHER" id="PTHR35509:SF6">
    <property type="entry name" value="ADENYLATE KINASE"/>
    <property type="match status" value="1"/>
</dbReference>
<name>A0A7S4EIP7_9STRA</name>
<dbReference type="InterPro" id="IPR018962">
    <property type="entry name" value="DUF1995"/>
</dbReference>
<feature type="region of interest" description="Disordered" evidence="1">
    <location>
        <begin position="39"/>
        <end position="67"/>
    </location>
</feature>
<gene>
    <name evidence="3" type="ORF">PAUS00366_LOCUS7885</name>
</gene>
<protein>
    <recommendedName>
        <fullName evidence="2">DUF1995 domain-containing protein</fullName>
    </recommendedName>
</protein>
<accession>A0A7S4EIP7</accession>
<dbReference type="AlphaFoldDB" id="A0A7S4EIP7"/>
<evidence type="ECO:0000256" key="1">
    <source>
        <dbReference type="SAM" id="MobiDB-lite"/>
    </source>
</evidence>
<organism evidence="3">
    <name type="scientific">Pseudo-nitzschia australis</name>
    <dbReference type="NCBI Taxonomy" id="44445"/>
    <lineage>
        <taxon>Eukaryota</taxon>
        <taxon>Sar</taxon>
        <taxon>Stramenopiles</taxon>
        <taxon>Ochrophyta</taxon>
        <taxon>Bacillariophyta</taxon>
        <taxon>Bacillariophyceae</taxon>
        <taxon>Bacillariophycidae</taxon>
        <taxon>Bacillariales</taxon>
        <taxon>Bacillariaceae</taxon>
        <taxon>Pseudo-nitzschia</taxon>
    </lineage>
</organism>
<evidence type="ECO:0000313" key="3">
    <source>
        <dbReference type="EMBL" id="CAE0715133.1"/>
    </source>
</evidence>
<dbReference type="InterPro" id="IPR053021">
    <property type="entry name" value="Chloroplast_ADK"/>
</dbReference>
<dbReference type="EMBL" id="HBIX01010433">
    <property type="protein sequence ID" value="CAE0715133.1"/>
    <property type="molecule type" value="Transcribed_RNA"/>
</dbReference>
<sequence>MVLQSLWLLPWKVTLCVASFLLTADYGLAFTTKFGRHTPDSSVNSKSGLGQRGFSKPPSTKHAPFKSKFSSQRILLHPLATTSTTSSEIERQFLDEKQLDFILGYLNKHQGNALMKFSEAFSKLGAEKAKKNAWSGGSYNIASAKIVGIDTVSFELDVQVQIRNEDPIVERVAIDLDAMPVSKNRKLLGSGTIPPPVARDLDLPPIDEIVRRLCRLCWIVNEPDATGKLFQLGIQLAGSDIGRLKENMYLNQCPHNRYVRKYFYDMVADATLEAAILCSKGRISNRMKITAMFPEMNPSMDSYRIGTILEMIRTVAIKLVEQNLRVRVCVQGSMGVGIFTGVPKQLGGVSKLLQMMDWQSNEGEENEGMVGNYMNFGNIGAEHVVNAHVREDGTKVEQDDVFILIAPQSMVGVDSSIIASLKEMAEAAGSRPIILLNPDLTDKFSSQGQQNVRGRQDRIDFANTFETIWHFNNIYVSGTSYFPILGATFKPGPLNMWASYQRRDLAKEQGEMYIPIIAGEEKPQGDQILASFES</sequence>
<reference evidence="3" key="1">
    <citation type="submission" date="2021-01" db="EMBL/GenBank/DDBJ databases">
        <authorList>
            <person name="Corre E."/>
            <person name="Pelletier E."/>
            <person name="Niang G."/>
            <person name="Scheremetjew M."/>
            <person name="Finn R."/>
            <person name="Kale V."/>
            <person name="Holt S."/>
            <person name="Cochrane G."/>
            <person name="Meng A."/>
            <person name="Brown T."/>
            <person name="Cohen L."/>
        </authorList>
    </citation>
    <scope>NUCLEOTIDE SEQUENCE</scope>
    <source>
        <strain evidence="3">10249 10 AB</strain>
    </source>
</reference>
<dbReference type="PANTHER" id="PTHR35509">
    <property type="entry name" value="DOMAIN PROTEIN, PUTATIVE (DUF1995)-RELATED"/>
    <property type="match status" value="1"/>
</dbReference>
<feature type="domain" description="DUF1995" evidence="2">
    <location>
        <begin position="265"/>
        <end position="528"/>
    </location>
</feature>
<evidence type="ECO:0000259" key="2">
    <source>
        <dbReference type="Pfam" id="PF09353"/>
    </source>
</evidence>
<dbReference type="Pfam" id="PF09353">
    <property type="entry name" value="DUF1995"/>
    <property type="match status" value="1"/>
</dbReference>